<gene>
    <name evidence="1" type="ORF">COO59_13745</name>
</gene>
<dbReference type="AlphaFoldDB" id="A0A2K1Q7I4"/>
<comment type="caution">
    <text evidence="1">The sequence shown here is derived from an EMBL/GenBank/DDBJ whole genome shotgun (WGS) entry which is preliminary data.</text>
</comment>
<dbReference type="PROSITE" id="PS51257">
    <property type="entry name" value="PROKAR_LIPOPROTEIN"/>
    <property type="match status" value="1"/>
</dbReference>
<evidence type="ECO:0000313" key="2">
    <source>
        <dbReference type="Proteomes" id="UP000236345"/>
    </source>
</evidence>
<organism evidence="1 2">
    <name type="scientific">Mixta theicola</name>
    <dbReference type="NCBI Taxonomy" id="1458355"/>
    <lineage>
        <taxon>Bacteria</taxon>
        <taxon>Pseudomonadati</taxon>
        <taxon>Pseudomonadota</taxon>
        <taxon>Gammaproteobacteria</taxon>
        <taxon>Enterobacterales</taxon>
        <taxon>Erwiniaceae</taxon>
        <taxon>Mixta</taxon>
    </lineage>
</organism>
<accession>A0A2K1Q7I4</accession>
<name>A0A2K1Q7I4_9GAMM</name>
<dbReference type="EMBL" id="NWUO01000010">
    <property type="protein sequence ID" value="PNS10992.1"/>
    <property type="molecule type" value="Genomic_DNA"/>
</dbReference>
<proteinExistence type="predicted"/>
<dbReference type="Proteomes" id="UP000236345">
    <property type="component" value="Unassembled WGS sequence"/>
</dbReference>
<evidence type="ECO:0000313" key="1">
    <source>
        <dbReference type="EMBL" id="PNS10992.1"/>
    </source>
</evidence>
<sequence length="78" mass="9111">METVWEKKLSYPMFLWITGCKILFIAGDNVGKTPTRFEPPLTRPNKILRFIMLLFPRFYVRLAANKLPVTGGYFLTNQ</sequence>
<reference evidence="2" key="1">
    <citation type="submission" date="2017-09" db="EMBL/GenBank/DDBJ databases">
        <authorList>
            <person name="Palmer M."/>
            <person name="Steenkamp E.T."/>
            <person name="Coetzee M.P."/>
            <person name="Avontuur J.R."/>
            <person name="Van Zyl E."/>
            <person name="Chan W.-Y."/>
            <person name="Blom J."/>
            <person name="Venter S.N."/>
        </authorList>
    </citation>
    <scope>NUCLEOTIDE SEQUENCE [LARGE SCALE GENOMIC DNA]</scope>
    <source>
        <strain evidence="2">QC88-366</strain>
    </source>
</reference>
<dbReference type="RefSeq" id="WP_103060363.1">
    <property type="nucleotide sequence ID" value="NZ_BSOF01000007.1"/>
</dbReference>
<dbReference type="OrthoDB" id="6578465at2"/>
<keyword evidence="2" id="KW-1185">Reference proteome</keyword>
<protein>
    <submittedName>
        <fullName evidence="1">Uncharacterized protein</fullName>
    </submittedName>
</protein>